<dbReference type="PROSITE" id="PS51257">
    <property type="entry name" value="PROKAR_LIPOPROTEIN"/>
    <property type="match status" value="1"/>
</dbReference>
<reference evidence="1" key="1">
    <citation type="journal article" date="2012" name="PLoS ONE">
        <title>Gene sets for utilization of primary and secondary nutrition supplies in the distal gut of endangered iberian lynx.</title>
        <authorList>
            <person name="Alcaide M."/>
            <person name="Messina E."/>
            <person name="Richter M."/>
            <person name="Bargiela R."/>
            <person name="Peplies J."/>
            <person name="Huws S.A."/>
            <person name="Newbold C.J."/>
            <person name="Golyshin P.N."/>
            <person name="Simon M.A."/>
            <person name="Lopez G."/>
            <person name="Yakimov M.M."/>
            <person name="Ferrer M."/>
        </authorList>
    </citation>
    <scope>NUCLEOTIDE SEQUENCE</scope>
</reference>
<organism evidence="1">
    <name type="scientific">gut metagenome</name>
    <dbReference type="NCBI Taxonomy" id="749906"/>
    <lineage>
        <taxon>unclassified sequences</taxon>
        <taxon>metagenomes</taxon>
        <taxon>organismal metagenomes</taxon>
    </lineage>
</organism>
<gene>
    <name evidence="1" type="ORF">EVA_14700</name>
</gene>
<accession>J9GCS3</accession>
<comment type="caution">
    <text evidence="1">The sequence shown here is derived from an EMBL/GenBank/DDBJ whole genome shotgun (WGS) entry which is preliminary data.</text>
</comment>
<name>J9GCS3_9ZZZZ</name>
<evidence type="ECO:0000313" key="1">
    <source>
        <dbReference type="EMBL" id="EJW97194.1"/>
    </source>
</evidence>
<protein>
    <submittedName>
        <fullName evidence="1">Uncharacterized protein</fullName>
    </submittedName>
</protein>
<sequence length="56" mass="6511">MRLWNILTNNPGWASCIPRKPMKCAGSWNLKICSAALTGRLWRRPQWQTAFLPVRN</sequence>
<proteinExistence type="predicted"/>
<dbReference type="EMBL" id="AMCI01004892">
    <property type="protein sequence ID" value="EJW97194.1"/>
    <property type="molecule type" value="Genomic_DNA"/>
</dbReference>
<dbReference type="AlphaFoldDB" id="J9GCS3"/>